<dbReference type="EMBL" id="HACA01003239">
    <property type="protein sequence ID" value="CDW20600.1"/>
    <property type="molecule type" value="Transcribed_RNA"/>
</dbReference>
<feature type="compositionally biased region" description="Basic and acidic residues" evidence="2">
    <location>
        <begin position="119"/>
        <end position="145"/>
    </location>
</feature>
<proteinExistence type="predicted"/>
<evidence type="ECO:0000313" key="3">
    <source>
        <dbReference type="EMBL" id="CDW20600.1"/>
    </source>
</evidence>
<name>A0A0K2T471_LEPSM</name>
<dbReference type="AlphaFoldDB" id="A0A0K2T471"/>
<evidence type="ECO:0000256" key="2">
    <source>
        <dbReference type="SAM" id="MobiDB-lite"/>
    </source>
</evidence>
<feature type="compositionally biased region" description="Polar residues" evidence="2">
    <location>
        <begin position="384"/>
        <end position="398"/>
    </location>
</feature>
<evidence type="ECO:0000256" key="1">
    <source>
        <dbReference type="SAM" id="Coils"/>
    </source>
</evidence>
<sequence length="665" mass="73356">MMSSSHCSTNIGEMSPIKTENVDSGVDIKTCTSPLAFTVNFDDTNEEEEDRKNNNNNCNTNNKRVLCLKDGITRFSSSCSSKKPLDMNKERRGEEVEDDDEGSDTGTYTIDDDEEIESKEDSWNDEKIPTSRDEDWISRWAEEQARQQQKIRHQQRRTTTSNNASPNAPPPFENSDENCRFRRKLPRLPSSNNSNDSKETEDLLKDTLSLVNAMEARIEESSVPDKKSKRLVNKSSTAPSHLSTASSLKNERLLRSSAPNKNTQDPKEIAKISELEAWKRRKNYRPTPLSGTPSKLRASSDGITSTTSEGGRITRAALRQQSSASSHMGKGSSNKKNSGKNSNPNGPGRSTSSMSSKDAEFQAWKRRKNYNPLQAVANSKKKQQVASHSNNVNSSTLSPPRHFDRNNHSNGGSTTDDYENERTLHSLQGLKVSNSNSSVMPPRSASFHYPEGGKLKLSSSLINFSSDEEEEELESLDLDENISSRQIGSGVHGIPSTSSSSQLLLQQHLLQNRSSLLGANKSQSRKLLTELGGGVSSSESNTVRLSSATGLSSGLGGAKSCLTPKSHQKLEALDNLVISTIFSVSTKLCISSQNLLQKVRTSDLELSSIIDTLLYVLDDTDPPVSPSKKTSRELSGTLRNLKKVEQVLQVLERLHADDEDDEPKY</sequence>
<feature type="region of interest" description="Disordered" evidence="2">
    <location>
        <begin position="78"/>
        <end position="204"/>
    </location>
</feature>
<feature type="compositionally biased region" description="Basic and acidic residues" evidence="2">
    <location>
        <begin position="217"/>
        <end position="226"/>
    </location>
</feature>
<feature type="compositionally biased region" description="Low complexity" evidence="2">
    <location>
        <begin position="157"/>
        <end position="166"/>
    </location>
</feature>
<feature type="compositionally biased region" description="Low complexity" evidence="2">
    <location>
        <begin position="315"/>
        <end position="348"/>
    </location>
</feature>
<feature type="compositionally biased region" description="Basic and acidic residues" evidence="2">
    <location>
        <begin position="83"/>
        <end position="94"/>
    </location>
</feature>
<keyword evidence="1" id="KW-0175">Coiled coil</keyword>
<feature type="compositionally biased region" description="Polar residues" evidence="2">
    <location>
        <begin position="233"/>
        <end position="248"/>
    </location>
</feature>
<reference evidence="3" key="1">
    <citation type="submission" date="2014-05" db="EMBL/GenBank/DDBJ databases">
        <authorList>
            <person name="Chronopoulou M."/>
        </authorList>
    </citation>
    <scope>NUCLEOTIDE SEQUENCE</scope>
    <source>
        <tissue evidence="3">Whole organism</tissue>
    </source>
</reference>
<organism evidence="3">
    <name type="scientific">Lepeophtheirus salmonis</name>
    <name type="common">Salmon louse</name>
    <name type="synonym">Caligus salmonis</name>
    <dbReference type="NCBI Taxonomy" id="72036"/>
    <lineage>
        <taxon>Eukaryota</taxon>
        <taxon>Metazoa</taxon>
        <taxon>Ecdysozoa</taxon>
        <taxon>Arthropoda</taxon>
        <taxon>Crustacea</taxon>
        <taxon>Multicrustacea</taxon>
        <taxon>Hexanauplia</taxon>
        <taxon>Copepoda</taxon>
        <taxon>Siphonostomatoida</taxon>
        <taxon>Caligidae</taxon>
        <taxon>Lepeophtheirus</taxon>
    </lineage>
</organism>
<feature type="compositionally biased region" description="Basic and acidic residues" evidence="2">
    <location>
        <begin position="264"/>
        <end position="278"/>
    </location>
</feature>
<feature type="region of interest" description="Disordered" evidence="2">
    <location>
        <begin position="217"/>
        <end position="361"/>
    </location>
</feature>
<feature type="region of interest" description="Disordered" evidence="2">
    <location>
        <begin position="376"/>
        <end position="452"/>
    </location>
</feature>
<dbReference type="OrthoDB" id="5822793at2759"/>
<feature type="coiled-coil region" evidence="1">
    <location>
        <begin position="634"/>
        <end position="661"/>
    </location>
</feature>
<protein>
    <submittedName>
        <fullName evidence="3">Uncharacterized protein</fullName>
    </submittedName>
</protein>
<accession>A0A0K2T471</accession>